<dbReference type="GO" id="GO:0045892">
    <property type="term" value="P:negative regulation of DNA-templated transcription"/>
    <property type="evidence" value="ECO:0007669"/>
    <property type="project" value="TreeGrafter"/>
</dbReference>
<gene>
    <name evidence="6" type="ORF">I6N95_07250</name>
</gene>
<dbReference type="SUPFAM" id="SSF46785">
    <property type="entry name" value="Winged helix' DNA-binding domain"/>
    <property type="match status" value="1"/>
</dbReference>
<dbReference type="InterPro" id="IPR036388">
    <property type="entry name" value="WH-like_DNA-bd_sf"/>
</dbReference>
<feature type="domain" description="HTH gntR-type" evidence="5">
    <location>
        <begin position="1"/>
        <end position="69"/>
    </location>
</feature>
<evidence type="ECO:0000313" key="7">
    <source>
        <dbReference type="Proteomes" id="UP000674938"/>
    </source>
</evidence>
<evidence type="ECO:0000256" key="3">
    <source>
        <dbReference type="ARBA" id="ARBA00023125"/>
    </source>
</evidence>
<keyword evidence="2" id="KW-0805">Transcription regulation</keyword>
<dbReference type="GO" id="GO:0003677">
    <property type="term" value="F:DNA binding"/>
    <property type="evidence" value="ECO:0007669"/>
    <property type="project" value="UniProtKB-KW"/>
</dbReference>
<comment type="caution">
    <text evidence="6">The sequence shown here is derived from an EMBL/GenBank/DDBJ whole genome shotgun (WGS) entry which is preliminary data.</text>
</comment>
<dbReference type="Pfam" id="PF00392">
    <property type="entry name" value="GntR"/>
    <property type="match status" value="1"/>
</dbReference>
<dbReference type="InterPro" id="IPR036390">
    <property type="entry name" value="WH_DNA-bd_sf"/>
</dbReference>
<keyword evidence="1" id="KW-0678">Repressor</keyword>
<dbReference type="PANTHER" id="PTHR44846:SF5">
    <property type="entry name" value="HTH-TYPE TRANSCRIPTIONAL REGULATOR GMUR"/>
    <property type="match status" value="1"/>
</dbReference>
<dbReference type="InterPro" id="IPR000524">
    <property type="entry name" value="Tscrpt_reg_HTH_GntR"/>
</dbReference>
<dbReference type="SMART" id="SM00345">
    <property type="entry name" value="HTH_GNTR"/>
    <property type="match status" value="1"/>
</dbReference>
<evidence type="ECO:0000259" key="5">
    <source>
        <dbReference type="PROSITE" id="PS50949"/>
    </source>
</evidence>
<reference evidence="6" key="1">
    <citation type="submission" date="2020-12" db="EMBL/GenBank/DDBJ databases">
        <title>Vagococcus allomyrinae sp. nov. and Enterococcus lavae sp. nov., isolated from the larvae of Allomyrina dichotoma.</title>
        <authorList>
            <person name="Lee S.D."/>
        </authorList>
    </citation>
    <scope>NUCLEOTIDE SEQUENCE</scope>
    <source>
        <strain evidence="6">BWB3-3</strain>
    </source>
</reference>
<dbReference type="Gene3D" id="3.40.1410.10">
    <property type="entry name" value="Chorismate lyase-like"/>
    <property type="match status" value="1"/>
</dbReference>
<name>A0A940SV74_9ENTE</name>
<evidence type="ECO:0000256" key="4">
    <source>
        <dbReference type="ARBA" id="ARBA00023163"/>
    </source>
</evidence>
<dbReference type="SUPFAM" id="SSF64288">
    <property type="entry name" value="Chorismate lyase-like"/>
    <property type="match status" value="1"/>
</dbReference>
<dbReference type="InterPro" id="IPR050679">
    <property type="entry name" value="Bact_HTH_transcr_reg"/>
</dbReference>
<dbReference type="Proteomes" id="UP000674938">
    <property type="component" value="Unassembled WGS sequence"/>
</dbReference>
<evidence type="ECO:0000313" key="6">
    <source>
        <dbReference type="EMBL" id="MBP1040796.1"/>
    </source>
</evidence>
<dbReference type="PANTHER" id="PTHR44846">
    <property type="entry name" value="MANNOSYL-D-GLYCERATE TRANSPORT/METABOLISM SYSTEM REPRESSOR MNGR-RELATED"/>
    <property type="match status" value="1"/>
</dbReference>
<dbReference type="Pfam" id="PF07702">
    <property type="entry name" value="UTRA"/>
    <property type="match status" value="1"/>
</dbReference>
<dbReference type="RefSeq" id="WP_209526210.1">
    <property type="nucleotide sequence ID" value="NZ_JAEEGA010000004.1"/>
</dbReference>
<accession>A0A940SV74</accession>
<dbReference type="Gene3D" id="1.10.10.10">
    <property type="entry name" value="Winged helix-like DNA-binding domain superfamily/Winged helix DNA-binding domain"/>
    <property type="match status" value="1"/>
</dbReference>
<dbReference type="PRINTS" id="PR00035">
    <property type="entry name" value="HTHGNTR"/>
</dbReference>
<evidence type="ECO:0000256" key="1">
    <source>
        <dbReference type="ARBA" id="ARBA00022491"/>
    </source>
</evidence>
<dbReference type="FunFam" id="3.40.1410.10:FF:000008">
    <property type="entry name" value="Transcriptional regulator, GntR family"/>
    <property type="match status" value="1"/>
</dbReference>
<organism evidence="6 7">
    <name type="scientific">Vagococcus allomyrinae</name>
    <dbReference type="NCBI Taxonomy" id="2794353"/>
    <lineage>
        <taxon>Bacteria</taxon>
        <taxon>Bacillati</taxon>
        <taxon>Bacillota</taxon>
        <taxon>Bacilli</taxon>
        <taxon>Lactobacillales</taxon>
        <taxon>Enterococcaceae</taxon>
        <taxon>Vagococcus</taxon>
    </lineage>
</organism>
<protein>
    <submittedName>
        <fullName evidence="6">GntR family transcriptional regulator</fullName>
    </submittedName>
</protein>
<dbReference type="GO" id="GO:0003700">
    <property type="term" value="F:DNA-binding transcription factor activity"/>
    <property type="evidence" value="ECO:0007669"/>
    <property type="project" value="InterPro"/>
</dbReference>
<dbReference type="InterPro" id="IPR028978">
    <property type="entry name" value="Chorismate_lyase_/UTRA_dom_sf"/>
</dbReference>
<keyword evidence="3" id="KW-0238">DNA-binding</keyword>
<dbReference type="SMART" id="SM00866">
    <property type="entry name" value="UTRA"/>
    <property type="match status" value="1"/>
</dbReference>
<dbReference type="PROSITE" id="PS50949">
    <property type="entry name" value="HTH_GNTR"/>
    <property type="match status" value="1"/>
</dbReference>
<dbReference type="AlphaFoldDB" id="A0A940SV74"/>
<proteinExistence type="predicted"/>
<dbReference type="InterPro" id="IPR011663">
    <property type="entry name" value="UTRA"/>
</dbReference>
<dbReference type="CDD" id="cd07377">
    <property type="entry name" value="WHTH_GntR"/>
    <property type="match status" value="1"/>
</dbReference>
<evidence type="ECO:0000256" key="2">
    <source>
        <dbReference type="ARBA" id="ARBA00023015"/>
    </source>
</evidence>
<keyword evidence="4" id="KW-0804">Transcription</keyword>
<dbReference type="EMBL" id="JAEEGA010000004">
    <property type="protein sequence ID" value="MBP1040796.1"/>
    <property type="molecule type" value="Genomic_DNA"/>
</dbReference>
<sequence>MTKYEQIADIIRKRIKEGIYPTDSWLPNQVDLVDEFQVSRVTIKKAMNILTMEGLVYSQRGAGTRVLNNDLLGVDNYSAKDYEGLSVQMKGRDLKSHIIYFNVEFPDELVQKRLMISAHQPVYKIIRLRIVDGNPYVIEHSFMPTNIVLNLTVDVLKKSIYDYIHQELGLGFAGALRNIKADRPDDYDKEFLKCGDCDPILELDQVIYLKDGKIIDYSRSRSRFDQRSYSVLDVIDN</sequence>
<keyword evidence="7" id="KW-1185">Reference proteome</keyword>